<comment type="caution">
    <text evidence="9">The sequence shown here is derived from an EMBL/GenBank/DDBJ whole genome shotgun (WGS) entry which is preliminary data.</text>
</comment>
<accession>A0A9W9Y5X0</accession>
<dbReference type="Gene3D" id="3.10.180.10">
    <property type="entry name" value="2,3-Dihydroxybiphenyl 1,2-Dioxygenase, domain 1"/>
    <property type="match status" value="1"/>
</dbReference>
<evidence type="ECO:0000256" key="1">
    <source>
        <dbReference type="ARBA" id="ARBA00001954"/>
    </source>
</evidence>
<dbReference type="OrthoDB" id="5371818at2759"/>
<comment type="cofactor">
    <cofactor evidence="1">
        <name>Fe(2+)</name>
        <dbReference type="ChEBI" id="CHEBI:29033"/>
    </cofactor>
</comment>
<evidence type="ECO:0000256" key="6">
    <source>
        <dbReference type="ARBA" id="ARBA00023002"/>
    </source>
</evidence>
<evidence type="ECO:0000256" key="4">
    <source>
        <dbReference type="ARBA" id="ARBA00022797"/>
    </source>
</evidence>
<gene>
    <name evidence="9" type="ORF">N7463_001318</name>
</gene>
<reference evidence="9" key="2">
    <citation type="journal article" date="2023" name="IMA Fungus">
        <title>Comparative genomic study of the Penicillium genus elucidates a diverse pangenome and 15 lateral gene transfer events.</title>
        <authorList>
            <person name="Petersen C."/>
            <person name="Sorensen T."/>
            <person name="Nielsen M.R."/>
            <person name="Sondergaard T.E."/>
            <person name="Sorensen J.L."/>
            <person name="Fitzpatrick D.A."/>
            <person name="Frisvad J.C."/>
            <person name="Nielsen K.L."/>
        </authorList>
    </citation>
    <scope>NUCLEOTIDE SEQUENCE</scope>
    <source>
        <strain evidence="9">IBT 29495</strain>
    </source>
</reference>
<feature type="domain" description="VOC" evidence="8">
    <location>
        <begin position="19"/>
        <end position="140"/>
    </location>
</feature>
<keyword evidence="7" id="KW-0408">Iron</keyword>
<evidence type="ECO:0000313" key="9">
    <source>
        <dbReference type="EMBL" id="KAJ5520865.1"/>
    </source>
</evidence>
<keyword evidence="3" id="KW-0479">Metal-binding</keyword>
<evidence type="ECO:0000313" key="10">
    <source>
        <dbReference type="Proteomes" id="UP001149954"/>
    </source>
</evidence>
<dbReference type="InterPro" id="IPR037523">
    <property type="entry name" value="VOC_core"/>
</dbReference>
<dbReference type="PROSITE" id="PS00082">
    <property type="entry name" value="EXTRADIOL_DIOXYGENAS"/>
    <property type="match status" value="1"/>
</dbReference>
<dbReference type="InterPro" id="IPR004360">
    <property type="entry name" value="Glyas_Fos-R_dOase_dom"/>
</dbReference>
<keyword evidence="6" id="KW-0560">Oxidoreductase</keyword>
<evidence type="ECO:0000256" key="7">
    <source>
        <dbReference type="ARBA" id="ARBA00023004"/>
    </source>
</evidence>
<dbReference type="CDD" id="cd08348">
    <property type="entry name" value="BphC2-C3-RGP6_C_like"/>
    <property type="match status" value="1"/>
</dbReference>
<dbReference type="AlphaFoldDB" id="A0A9W9Y5X0"/>
<keyword evidence="4" id="KW-0058">Aromatic hydrocarbons catabolism</keyword>
<organism evidence="9 10">
    <name type="scientific">Penicillium fimorum</name>
    <dbReference type="NCBI Taxonomy" id="1882269"/>
    <lineage>
        <taxon>Eukaryota</taxon>
        <taxon>Fungi</taxon>
        <taxon>Dikarya</taxon>
        <taxon>Ascomycota</taxon>
        <taxon>Pezizomycotina</taxon>
        <taxon>Eurotiomycetes</taxon>
        <taxon>Eurotiomycetidae</taxon>
        <taxon>Eurotiales</taxon>
        <taxon>Aspergillaceae</taxon>
        <taxon>Penicillium</taxon>
    </lineage>
</organism>
<evidence type="ECO:0000256" key="2">
    <source>
        <dbReference type="ARBA" id="ARBA00008784"/>
    </source>
</evidence>
<dbReference type="Proteomes" id="UP001149954">
    <property type="component" value="Unassembled WGS sequence"/>
</dbReference>
<evidence type="ECO:0000256" key="5">
    <source>
        <dbReference type="ARBA" id="ARBA00022964"/>
    </source>
</evidence>
<dbReference type="EMBL" id="JAPWDS010000001">
    <property type="protein sequence ID" value="KAJ5520865.1"/>
    <property type="molecule type" value="Genomic_DNA"/>
</dbReference>
<dbReference type="InterPro" id="IPR029068">
    <property type="entry name" value="Glyas_Bleomycin-R_OHBP_Dase"/>
</dbReference>
<evidence type="ECO:0000259" key="8">
    <source>
        <dbReference type="PROSITE" id="PS51819"/>
    </source>
</evidence>
<keyword evidence="10" id="KW-1185">Reference proteome</keyword>
<dbReference type="GO" id="GO:0051213">
    <property type="term" value="F:dioxygenase activity"/>
    <property type="evidence" value="ECO:0007669"/>
    <property type="project" value="UniProtKB-KW"/>
</dbReference>
<dbReference type="InterPro" id="IPR000486">
    <property type="entry name" value="Xdiol_ring_cleave_dOase_1/2"/>
</dbReference>
<dbReference type="GO" id="GO:0008198">
    <property type="term" value="F:ferrous iron binding"/>
    <property type="evidence" value="ECO:0007669"/>
    <property type="project" value="InterPro"/>
</dbReference>
<proteinExistence type="inferred from homology"/>
<reference evidence="9" key="1">
    <citation type="submission" date="2022-12" db="EMBL/GenBank/DDBJ databases">
        <authorList>
            <person name="Petersen C."/>
        </authorList>
    </citation>
    <scope>NUCLEOTIDE SEQUENCE</scope>
    <source>
        <strain evidence="9">IBT 29495</strain>
    </source>
</reference>
<protein>
    <recommendedName>
        <fullName evidence="8">VOC domain-containing protein</fullName>
    </recommendedName>
</protein>
<evidence type="ECO:0000256" key="3">
    <source>
        <dbReference type="ARBA" id="ARBA00022723"/>
    </source>
</evidence>
<dbReference type="PROSITE" id="PS51819">
    <property type="entry name" value="VOC"/>
    <property type="match status" value="1"/>
</dbReference>
<sequence>MSSQTTTTAIKPKPITPKAIVHFGLYTTPDKYEEMVQWHLSFFGGSLVLKNEFAAFIAYDDEHHRMVIVSDPNHVRPEDRKSAVGIFHIAFTLDTLADLATSYEQRKALGIEPFWPVNHGMSTSMYYYDPDGNEFELQVDNFDTTEAARQFMASEEYAENPIGVDIDVEEWLRRVRSGEDEKSIKARPVIGRRHTRPENSIYFSPIAIAAK</sequence>
<name>A0A9W9Y5X0_9EURO</name>
<dbReference type="SUPFAM" id="SSF54593">
    <property type="entry name" value="Glyoxalase/Bleomycin resistance protein/Dihydroxybiphenyl dioxygenase"/>
    <property type="match status" value="1"/>
</dbReference>
<dbReference type="Pfam" id="PF00903">
    <property type="entry name" value="Glyoxalase"/>
    <property type="match status" value="1"/>
</dbReference>
<keyword evidence="5" id="KW-0223">Dioxygenase</keyword>
<comment type="similarity">
    <text evidence="2">Belongs to the extradiol ring-cleavage dioxygenase family.</text>
</comment>